<protein>
    <recommendedName>
        <fullName evidence="4 11">Adenosine kinase</fullName>
        <shortName evidence="11">AK</shortName>
        <ecNumber evidence="4 11">2.7.1.20</ecNumber>
    </recommendedName>
    <alternativeName>
        <fullName evidence="11">Adenosine 5'-phosphotransferase</fullName>
    </alternativeName>
</protein>
<evidence type="ECO:0000256" key="3">
    <source>
        <dbReference type="ARBA" id="ARBA00010688"/>
    </source>
</evidence>
<dbReference type="InterPro" id="IPR011611">
    <property type="entry name" value="PfkB_dom"/>
</dbReference>
<evidence type="ECO:0000256" key="1">
    <source>
        <dbReference type="ARBA" id="ARBA00001946"/>
    </source>
</evidence>
<dbReference type="Pfam" id="PF00294">
    <property type="entry name" value="PfkB"/>
    <property type="match status" value="1"/>
</dbReference>
<sequence length="345" mass="37584">MASDGYELLCLENPLLDILGKGDEAMLKQYGLNANDAILAEEKHMGIFEDLLQNRKAILTAGGAAQNTARGAQYILPPKSVIYFGCVGKDKYADILADSAKEAGLEVRYRVDEEQPTGRCGVVVTGHNRSLCTDLAAANCYKLDHLKEHWDIVQKSKAYFVGGYHLTVCVPAIMALAEEAAKENKPFALSLNAPFIPQFFKDPLDQTAPYWDYIVGNETEAAAYAESHDLKTTDIPTIAKHLANLPKKNTQRKRVAIITQGTEPTIVAVQGEDDVKSFPVHEINKAEIADTTGAGDAFAAGFFAGVAKGEAIERSVDMGQWLAALSIREEGPRYPFPKKTYSPSS</sequence>
<comment type="similarity">
    <text evidence="3 11">Belongs to the carbohydrate kinase PfkB family.</text>
</comment>
<evidence type="ECO:0000256" key="11">
    <source>
        <dbReference type="RuleBase" id="RU368116"/>
    </source>
</evidence>
<evidence type="ECO:0000256" key="8">
    <source>
        <dbReference type="ARBA" id="ARBA00022777"/>
    </source>
</evidence>
<dbReference type="GO" id="GO:0004001">
    <property type="term" value="F:adenosine kinase activity"/>
    <property type="evidence" value="ECO:0007669"/>
    <property type="project" value="UniProtKB-UniRule"/>
</dbReference>
<dbReference type="PANTHER" id="PTHR45769:SF3">
    <property type="entry name" value="ADENOSINE KINASE"/>
    <property type="match status" value="1"/>
</dbReference>
<dbReference type="GO" id="GO:0005524">
    <property type="term" value="F:ATP binding"/>
    <property type="evidence" value="ECO:0007669"/>
    <property type="project" value="UniProtKB-UniRule"/>
</dbReference>
<dbReference type="GO" id="GO:0006144">
    <property type="term" value="P:purine nucleobase metabolic process"/>
    <property type="evidence" value="ECO:0007669"/>
    <property type="project" value="TreeGrafter"/>
</dbReference>
<comment type="function">
    <text evidence="11">ATP dependent phosphorylation of adenosine and other related nucleoside analogs to monophosphate derivatives.</text>
</comment>
<dbReference type="AlphaFoldDB" id="A0AB34KW99"/>
<evidence type="ECO:0000313" key="13">
    <source>
        <dbReference type="EMBL" id="KAL1587826.1"/>
    </source>
</evidence>
<dbReference type="EMBL" id="JAAQHG020000009">
    <property type="protein sequence ID" value="KAL1587826.1"/>
    <property type="molecule type" value="Genomic_DNA"/>
</dbReference>
<comment type="catalytic activity">
    <reaction evidence="11">
        <text>adenosine + ATP = AMP + ADP + H(+)</text>
        <dbReference type="Rhea" id="RHEA:20824"/>
        <dbReference type="ChEBI" id="CHEBI:15378"/>
        <dbReference type="ChEBI" id="CHEBI:16335"/>
        <dbReference type="ChEBI" id="CHEBI:30616"/>
        <dbReference type="ChEBI" id="CHEBI:456215"/>
        <dbReference type="ChEBI" id="CHEBI:456216"/>
        <dbReference type="EC" id="2.7.1.20"/>
    </reaction>
</comment>
<dbReference type="InterPro" id="IPR029056">
    <property type="entry name" value="Ribokinase-like"/>
</dbReference>
<evidence type="ECO:0000256" key="2">
    <source>
        <dbReference type="ARBA" id="ARBA00004801"/>
    </source>
</evidence>
<evidence type="ECO:0000256" key="6">
    <source>
        <dbReference type="ARBA" id="ARBA00022726"/>
    </source>
</evidence>
<dbReference type="Proteomes" id="UP000803884">
    <property type="component" value="Unassembled WGS sequence"/>
</dbReference>
<keyword evidence="8 11" id="KW-0418">Kinase</keyword>
<dbReference type="EC" id="2.7.1.20" evidence="4 11"/>
<comment type="caution">
    <text evidence="13">The sequence shown here is derived from an EMBL/GenBank/DDBJ whole genome shotgun (WGS) entry which is preliminary data.</text>
</comment>
<feature type="domain" description="Carbohydrate kinase PfkB" evidence="12">
    <location>
        <begin position="30"/>
        <end position="338"/>
    </location>
</feature>
<feature type="active site" description="Proton acceptor" evidence="10">
    <location>
        <position position="296"/>
    </location>
</feature>
<dbReference type="PRINTS" id="PR00989">
    <property type="entry name" value="ADENOKINASE"/>
</dbReference>
<keyword evidence="7 11" id="KW-0547">Nucleotide-binding</keyword>
<dbReference type="CDD" id="cd01168">
    <property type="entry name" value="adenosine_kinase"/>
    <property type="match status" value="1"/>
</dbReference>
<dbReference type="Gene3D" id="3.40.1190.20">
    <property type="match status" value="1"/>
</dbReference>
<accession>A0AB34KW99</accession>
<dbReference type="GeneID" id="96004975"/>
<keyword evidence="14" id="KW-1185">Reference proteome</keyword>
<comment type="pathway">
    <text evidence="2 11">Purine metabolism; AMP biosynthesis via salvage pathway; AMP from adenosine: step 1/1.</text>
</comment>
<name>A0AB34KW99_9PEZI</name>
<dbReference type="GO" id="GO:0044209">
    <property type="term" value="P:AMP salvage"/>
    <property type="evidence" value="ECO:0007669"/>
    <property type="project" value="UniProtKB-UniRule"/>
</dbReference>
<dbReference type="InterPro" id="IPR001805">
    <property type="entry name" value="Adenokinase"/>
</dbReference>
<keyword evidence="5 11" id="KW-0808">Transferase</keyword>
<dbReference type="GO" id="GO:0005634">
    <property type="term" value="C:nucleus"/>
    <property type="evidence" value="ECO:0007669"/>
    <property type="project" value="TreeGrafter"/>
</dbReference>
<dbReference type="RefSeq" id="XP_069230931.1">
    <property type="nucleotide sequence ID" value="XM_069372137.1"/>
</dbReference>
<dbReference type="GO" id="GO:0005829">
    <property type="term" value="C:cytosol"/>
    <property type="evidence" value="ECO:0007669"/>
    <property type="project" value="TreeGrafter"/>
</dbReference>
<evidence type="ECO:0000256" key="4">
    <source>
        <dbReference type="ARBA" id="ARBA00012119"/>
    </source>
</evidence>
<evidence type="ECO:0000256" key="5">
    <source>
        <dbReference type="ARBA" id="ARBA00022679"/>
    </source>
</evidence>
<dbReference type="FunFam" id="3.40.1190.20:FF:000014">
    <property type="entry name" value="ADO1p Adenosine kinase"/>
    <property type="match status" value="1"/>
</dbReference>
<keyword evidence="11" id="KW-0460">Magnesium</keyword>
<evidence type="ECO:0000256" key="7">
    <source>
        <dbReference type="ARBA" id="ARBA00022741"/>
    </source>
</evidence>
<evidence type="ECO:0000256" key="10">
    <source>
        <dbReference type="PIRSR" id="PIRSR601805-1"/>
    </source>
</evidence>
<evidence type="ECO:0000256" key="9">
    <source>
        <dbReference type="ARBA" id="ARBA00022840"/>
    </source>
</evidence>
<dbReference type="SUPFAM" id="SSF53613">
    <property type="entry name" value="Ribokinase-like"/>
    <property type="match status" value="1"/>
</dbReference>
<evidence type="ECO:0000313" key="14">
    <source>
        <dbReference type="Proteomes" id="UP000803884"/>
    </source>
</evidence>
<evidence type="ECO:0000259" key="12">
    <source>
        <dbReference type="Pfam" id="PF00294"/>
    </source>
</evidence>
<reference evidence="13 14" key="1">
    <citation type="journal article" date="2020" name="Microbiol. Resour. Announc.">
        <title>Draft Genome Sequence of a Cladosporium Species Isolated from the Mesophotic Ascidian Didemnum maculosum.</title>
        <authorList>
            <person name="Gioti A."/>
            <person name="Siaperas R."/>
            <person name="Nikolaivits E."/>
            <person name="Le Goff G."/>
            <person name="Ouazzani J."/>
            <person name="Kotoulas G."/>
            <person name="Topakas E."/>
        </authorList>
    </citation>
    <scope>NUCLEOTIDE SEQUENCE [LARGE SCALE GENOMIC DNA]</scope>
    <source>
        <strain evidence="13 14">TM138-S3</strain>
    </source>
</reference>
<dbReference type="PANTHER" id="PTHR45769">
    <property type="entry name" value="ADENOSINE KINASE"/>
    <property type="match status" value="1"/>
</dbReference>
<proteinExistence type="inferred from homology"/>
<comment type="cofactor">
    <cofactor evidence="1 11">
        <name>Mg(2+)</name>
        <dbReference type="ChEBI" id="CHEBI:18420"/>
    </cofactor>
</comment>
<keyword evidence="9 11" id="KW-0067">ATP-binding</keyword>
<gene>
    <name evidence="13" type="ORF">WHR41_03531</name>
</gene>
<keyword evidence="6 11" id="KW-0660">Purine salvage</keyword>
<organism evidence="13 14">
    <name type="scientific">Cladosporium halotolerans</name>
    <dbReference type="NCBI Taxonomy" id="1052096"/>
    <lineage>
        <taxon>Eukaryota</taxon>
        <taxon>Fungi</taxon>
        <taxon>Dikarya</taxon>
        <taxon>Ascomycota</taxon>
        <taxon>Pezizomycotina</taxon>
        <taxon>Dothideomycetes</taxon>
        <taxon>Dothideomycetidae</taxon>
        <taxon>Cladosporiales</taxon>
        <taxon>Cladosporiaceae</taxon>
        <taxon>Cladosporium</taxon>
    </lineage>
</organism>
<dbReference type="Gene3D" id="3.30.1110.10">
    <property type="match status" value="1"/>
</dbReference>
<dbReference type="GO" id="GO:0006166">
    <property type="term" value="P:purine ribonucleoside salvage"/>
    <property type="evidence" value="ECO:0007669"/>
    <property type="project" value="UniProtKB-KW"/>
</dbReference>